<dbReference type="Proteomes" id="UP001177003">
    <property type="component" value="Chromosome 3"/>
</dbReference>
<dbReference type="AlphaFoldDB" id="A0AA35YJ03"/>
<protein>
    <submittedName>
        <fullName evidence="1">Uncharacterized protein</fullName>
    </submittedName>
</protein>
<evidence type="ECO:0000313" key="2">
    <source>
        <dbReference type="Proteomes" id="UP001177003"/>
    </source>
</evidence>
<evidence type="ECO:0000313" key="1">
    <source>
        <dbReference type="EMBL" id="CAI9274830.1"/>
    </source>
</evidence>
<dbReference type="EMBL" id="OX465079">
    <property type="protein sequence ID" value="CAI9274830.1"/>
    <property type="molecule type" value="Genomic_DNA"/>
</dbReference>
<gene>
    <name evidence="1" type="ORF">LSALG_LOCUS14884</name>
</gene>
<reference evidence="1" key="1">
    <citation type="submission" date="2023-04" db="EMBL/GenBank/DDBJ databases">
        <authorList>
            <person name="Vijverberg K."/>
            <person name="Xiong W."/>
            <person name="Schranz E."/>
        </authorList>
    </citation>
    <scope>NUCLEOTIDE SEQUENCE</scope>
</reference>
<name>A0AA35YJ03_LACSI</name>
<organism evidence="1 2">
    <name type="scientific">Lactuca saligna</name>
    <name type="common">Willowleaf lettuce</name>
    <dbReference type="NCBI Taxonomy" id="75948"/>
    <lineage>
        <taxon>Eukaryota</taxon>
        <taxon>Viridiplantae</taxon>
        <taxon>Streptophyta</taxon>
        <taxon>Embryophyta</taxon>
        <taxon>Tracheophyta</taxon>
        <taxon>Spermatophyta</taxon>
        <taxon>Magnoliopsida</taxon>
        <taxon>eudicotyledons</taxon>
        <taxon>Gunneridae</taxon>
        <taxon>Pentapetalae</taxon>
        <taxon>asterids</taxon>
        <taxon>campanulids</taxon>
        <taxon>Asterales</taxon>
        <taxon>Asteraceae</taxon>
        <taxon>Cichorioideae</taxon>
        <taxon>Cichorieae</taxon>
        <taxon>Lactucinae</taxon>
        <taxon>Lactuca</taxon>
    </lineage>
</organism>
<sequence length="168" mass="19052">MDSLEFTDLDILDVVYKGLFTTIHQSSSDGASGSKLKGKYVPGFKMEVKRILNLDVNVITTIGNPLPFSIYSFVQNCSTAPPMMITLSSGFEKENSSDNECKFLMAHIFHPHNETDHDNVEILCTYPPHAEKDMRSEWDDAQCIRERILLISTMLIILKKMTQLISYV</sequence>
<proteinExistence type="predicted"/>
<keyword evidence="2" id="KW-1185">Reference proteome</keyword>
<accession>A0AA35YJ03</accession>